<sequence>MRRLLFGLCLLLALVQARAEERLFYQPLNVDAALSQQDWTQLWQASAQQGVRTLIVQWSAYGDADFGGRDGWLAQSLRQARAQGLELVLGLYMDPAYYQRSNELDSAGLAAYWQYQLGRSLALQQRLRQDWQLPVAGWYLPLELDDLHFQAPERRQALQAQIKDFAGQLDAPLHLSAFSAGKLAPQTYAGWLAGLGELGIQVWWQDGAGTGSLAPLVRQAYERALPCTVGVVREAFRQTSAEGQPFRAVPAEPQALSAGCHAVALFELRYRPWGARLLK</sequence>
<feature type="domain" description="DUF4434" evidence="2">
    <location>
        <begin position="24"/>
        <end position="219"/>
    </location>
</feature>
<evidence type="ECO:0000259" key="2">
    <source>
        <dbReference type="Pfam" id="PF14488"/>
    </source>
</evidence>
<keyword evidence="4" id="KW-1185">Reference proteome</keyword>
<evidence type="ECO:0000313" key="3">
    <source>
        <dbReference type="EMBL" id="AYC32037.1"/>
    </source>
</evidence>
<reference evidence="4" key="1">
    <citation type="submission" date="2018-09" db="EMBL/GenBank/DDBJ databases">
        <authorList>
            <person name="Zhu H."/>
        </authorList>
    </citation>
    <scope>NUCLEOTIDE SEQUENCE [LARGE SCALE GENOMIC DNA]</scope>
    <source>
        <strain evidence="4">K2W31S-8</strain>
    </source>
</reference>
<evidence type="ECO:0000256" key="1">
    <source>
        <dbReference type="SAM" id="SignalP"/>
    </source>
</evidence>
<evidence type="ECO:0000313" key="4">
    <source>
        <dbReference type="Proteomes" id="UP000265560"/>
    </source>
</evidence>
<dbReference type="Proteomes" id="UP000265560">
    <property type="component" value="Chromosome"/>
</dbReference>
<dbReference type="NCBIfam" id="NF007404">
    <property type="entry name" value="PRK09936.1"/>
    <property type="match status" value="1"/>
</dbReference>
<keyword evidence="1" id="KW-0732">Signal</keyword>
<feature type="chain" id="PRO_5017403701" evidence="1">
    <location>
        <begin position="20"/>
        <end position="279"/>
    </location>
</feature>
<accession>A0A385Z1M9</accession>
<dbReference type="AlphaFoldDB" id="A0A385Z1M9"/>
<protein>
    <submittedName>
        <fullName evidence="3">DUF4434 family protein</fullName>
    </submittedName>
</protein>
<dbReference type="InterPro" id="IPR027849">
    <property type="entry name" value="DUF4434"/>
</dbReference>
<feature type="signal peptide" evidence="1">
    <location>
        <begin position="1"/>
        <end position="19"/>
    </location>
</feature>
<name>A0A385Z1M9_9PSED</name>
<dbReference type="KEGG" id="pcav:D3880_06415"/>
<dbReference type="RefSeq" id="WP_119892659.1">
    <property type="nucleotide sequence ID" value="NZ_CP032419.1"/>
</dbReference>
<gene>
    <name evidence="3" type="ORF">D3880_06415</name>
</gene>
<dbReference type="EMBL" id="CP032419">
    <property type="protein sequence ID" value="AYC32037.1"/>
    <property type="molecule type" value="Genomic_DNA"/>
</dbReference>
<dbReference type="OrthoDB" id="7344472at2"/>
<organism evidence="3 4">
    <name type="scientific">Pseudomonas cavernae</name>
    <dbReference type="NCBI Taxonomy" id="2320867"/>
    <lineage>
        <taxon>Bacteria</taxon>
        <taxon>Pseudomonadati</taxon>
        <taxon>Pseudomonadota</taxon>
        <taxon>Gammaproteobacteria</taxon>
        <taxon>Pseudomonadales</taxon>
        <taxon>Pseudomonadaceae</taxon>
        <taxon>Pseudomonas</taxon>
    </lineage>
</organism>
<proteinExistence type="predicted"/>
<dbReference type="Pfam" id="PF14488">
    <property type="entry name" value="DUF4434"/>
    <property type="match status" value="1"/>
</dbReference>
<dbReference type="Gene3D" id="3.20.20.80">
    <property type="entry name" value="Glycosidases"/>
    <property type="match status" value="1"/>
</dbReference>